<dbReference type="EMBL" id="SODF01000001">
    <property type="protein sequence ID" value="TDW21239.1"/>
    <property type="molecule type" value="Genomic_DNA"/>
</dbReference>
<gene>
    <name evidence="1" type="ORF">EV650_0055</name>
</gene>
<evidence type="ECO:0000313" key="2">
    <source>
        <dbReference type="Proteomes" id="UP000295447"/>
    </source>
</evidence>
<dbReference type="AlphaFoldDB" id="A0A4R7ZTB6"/>
<dbReference type="RefSeq" id="WP_134114113.1">
    <property type="nucleotide sequence ID" value="NZ_SODF01000001.1"/>
</dbReference>
<accession>A0A4R7ZTB6</accession>
<name>A0A4R7ZTB6_9ACTN</name>
<evidence type="ECO:0000313" key="1">
    <source>
        <dbReference type="EMBL" id="TDW21239.1"/>
    </source>
</evidence>
<dbReference type="Proteomes" id="UP000295447">
    <property type="component" value="Unassembled WGS sequence"/>
</dbReference>
<proteinExistence type="predicted"/>
<reference evidence="1 2" key="1">
    <citation type="submission" date="2019-03" db="EMBL/GenBank/DDBJ databases">
        <title>Genomic Encyclopedia of Type Strains, Phase III (KMG-III): the genomes of soil and plant-associated and newly described type strains.</title>
        <authorList>
            <person name="Whitman W."/>
        </authorList>
    </citation>
    <scope>NUCLEOTIDE SEQUENCE [LARGE SCALE GENOMIC DNA]</scope>
    <source>
        <strain evidence="1 2">VKM Ac-2570</strain>
    </source>
</reference>
<sequence>MSQIEQLKFQLHGLADQSRQGAGSLAGFKQRFEQASQHVHALISGSATGADRDIAAVLDAAGKSVEQAVQALQIAEAGCRSYANQI</sequence>
<dbReference type="OrthoDB" id="3829359at2"/>
<keyword evidence="2" id="KW-1185">Reference proteome</keyword>
<comment type="caution">
    <text evidence="1">The sequence shown here is derived from an EMBL/GenBank/DDBJ whole genome shotgun (WGS) entry which is preliminary data.</text>
</comment>
<organism evidence="1 2">
    <name type="scientific">Kribbella kalugense</name>
    <dbReference type="NCBI Taxonomy" id="2512221"/>
    <lineage>
        <taxon>Bacteria</taxon>
        <taxon>Bacillati</taxon>
        <taxon>Actinomycetota</taxon>
        <taxon>Actinomycetes</taxon>
        <taxon>Propionibacteriales</taxon>
        <taxon>Kribbellaceae</taxon>
        <taxon>Kribbella</taxon>
    </lineage>
</organism>
<protein>
    <submittedName>
        <fullName evidence="1">Uncharacterized protein</fullName>
    </submittedName>
</protein>